<dbReference type="GO" id="GO:0035459">
    <property type="term" value="P:vesicle cargo loading"/>
    <property type="evidence" value="ECO:0007669"/>
    <property type="project" value="TreeGrafter"/>
</dbReference>
<evidence type="ECO:0000313" key="4">
    <source>
        <dbReference type="Proteomes" id="UP000261680"/>
    </source>
</evidence>
<dbReference type="AlphaFoldDB" id="A0A384CK44"/>
<dbReference type="GeneID" id="103668664"/>
<reference evidence="5" key="1">
    <citation type="submission" date="2025-08" db="UniProtKB">
        <authorList>
            <consortium name="RefSeq"/>
        </authorList>
    </citation>
    <scope>IDENTIFICATION</scope>
    <source>
        <tissue evidence="5">Whole blood</tissue>
    </source>
</reference>
<dbReference type="GO" id="GO:0070971">
    <property type="term" value="C:endoplasmic reticulum exit site"/>
    <property type="evidence" value="ECO:0007669"/>
    <property type="project" value="TreeGrafter"/>
</dbReference>
<feature type="region of interest" description="Disordered" evidence="3">
    <location>
        <begin position="189"/>
        <end position="222"/>
    </location>
</feature>
<dbReference type="OrthoDB" id="9751477at2759"/>
<dbReference type="GO" id="GO:0009306">
    <property type="term" value="P:protein secretion"/>
    <property type="evidence" value="ECO:0007669"/>
    <property type="project" value="TreeGrafter"/>
</dbReference>
<dbReference type="Proteomes" id="UP000261680">
    <property type="component" value="Unplaced"/>
</dbReference>
<dbReference type="PANTHER" id="PTHR23158">
    <property type="entry name" value="MELANOMA INHIBITORY ACTIVITY-RELATED"/>
    <property type="match status" value="1"/>
</dbReference>
<feature type="coiled-coil region" evidence="2">
    <location>
        <begin position="72"/>
        <end position="127"/>
    </location>
</feature>
<dbReference type="KEGG" id="umr:103668664"/>
<evidence type="ECO:0000256" key="3">
    <source>
        <dbReference type="SAM" id="MobiDB-lite"/>
    </source>
</evidence>
<accession>A0A384CK44</accession>
<keyword evidence="1 2" id="KW-0175">Coiled coil</keyword>
<dbReference type="GO" id="GO:0005789">
    <property type="term" value="C:endoplasmic reticulum membrane"/>
    <property type="evidence" value="ECO:0007669"/>
    <property type="project" value="TreeGrafter"/>
</dbReference>
<dbReference type="InterPro" id="IPR051500">
    <property type="entry name" value="cTAGE_MIA/OTOR"/>
</dbReference>
<dbReference type="PANTHER" id="PTHR23158:SF33">
    <property type="entry name" value="TRANSPORT AND GOLGI ORGANIZATION PROTEIN 1"/>
    <property type="match status" value="1"/>
</dbReference>
<proteinExistence type="predicted"/>
<protein>
    <submittedName>
        <fullName evidence="5">Transport and Golgi organization protein 1 homolog isoform X1</fullName>
    </submittedName>
</protein>
<organism evidence="4 5">
    <name type="scientific">Ursus maritimus</name>
    <name type="common">Polar bear</name>
    <name type="synonym">Thalarctos maritimus</name>
    <dbReference type="NCBI Taxonomy" id="29073"/>
    <lineage>
        <taxon>Eukaryota</taxon>
        <taxon>Metazoa</taxon>
        <taxon>Chordata</taxon>
        <taxon>Craniata</taxon>
        <taxon>Vertebrata</taxon>
        <taxon>Euteleostomi</taxon>
        <taxon>Mammalia</taxon>
        <taxon>Eutheria</taxon>
        <taxon>Laurasiatheria</taxon>
        <taxon>Carnivora</taxon>
        <taxon>Caniformia</taxon>
        <taxon>Ursidae</taxon>
        <taxon>Ursus</taxon>
    </lineage>
</organism>
<dbReference type="GO" id="GO:0006888">
    <property type="term" value="P:endoplasmic reticulum to Golgi vesicle-mediated transport"/>
    <property type="evidence" value="ECO:0007669"/>
    <property type="project" value="TreeGrafter"/>
</dbReference>
<keyword evidence="4" id="KW-1185">Reference proteome</keyword>
<name>A0A384CK44_URSMA</name>
<evidence type="ECO:0000313" key="5">
    <source>
        <dbReference type="RefSeq" id="XP_008695193.2"/>
    </source>
</evidence>
<sequence length="283" mass="32237">MSFLISVFKAQDALEDEEQGALESKKRVLKESKKVLEQKCNALSSLKAAKEVELKLLRKKLGIVVDFSERRKVAAEEKLEKTLYELEATKNQLSDAEENLKVTKEEMDKYKQQIGEMQDQLQEAELTFERKIAVHEKNAVGNWIKARVWERKIQQQRRENAYMIHRLRMMKGQMLPEGCMRQEAMLGRPEMWSPPRRGHWSDAEAGGAPMRNNGTEPNRDPGMYKVGPDVRGFPRPTCMPCPMDQTLPGFIGCGPPQPPPPWSTCGPPLPLVPPPCGKMIWIA</sequence>
<dbReference type="RefSeq" id="XP_008695193.2">
    <property type="nucleotide sequence ID" value="XM_008696971.2"/>
</dbReference>
<evidence type="ECO:0000256" key="2">
    <source>
        <dbReference type="SAM" id="Coils"/>
    </source>
</evidence>
<evidence type="ECO:0000256" key="1">
    <source>
        <dbReference type="ARBA" id="ARBA00023054"/>
    </source>
</evidence>
<gene>
    <name evidence="5" type="primary">LOC103668664</name>
</gene>